<name>A0A0D9YA45_9ORYZ</name>
<accession>A0A0D9YA45</accession>
<dbReference type="HOGENOM" id="CLU_2577710_0_0_1"/>
<reference evidence="2" key="2">
    <citation type="submission" date="2015-04" db="UniProtKB">
        <authorList>
            <consortium name="EnsemblPlants"/>
        </authorList>
    </citation>
    <scope>IDENTIFICATION</scope>
</reference>
<dbReference type="Gramene" id="OGLUM01G22030.1">
    <property type="protein sequence ID" value="OGLUM01G22030.1"/>
    <property type="gene ID" value="OGLUM01G22030"/>
</dbReference>
<dbReference type="Proteomes" id="UP000026961">
    <property type="component" value="Chromosome 1"/>
</dbReference>
<reference evidence="2" key="3">
    <citation type="submission" date="2018-05" db="EMBL/GenBank/DDBJ databases">
        <title>OgluRS3 (Oryza glumaepatula Reference Sequence Version 3).</title>
        <authorList>
            <person name="Zhang J."/>
            <person name="Kudrna D."/>
            <person name="Lee S."/>
            <person name="Talag J."/>
            <person name="Welchert J."/>
            <person name="Wing R.A."/>
        </authorList>
    </citation>
    <scope>NUCLEOTIDE SEQUENCE [LARGE SCALE GENOMIC DNA]</scope>
</reference>
<organism evidence="2">
    <name type="scientific">Oryza glumipatula</name>
    <dbReference type="NCBI Taxonomy" id="40148"/>
    <lineage>
        <taxon>Eukaryota</taxon>
        <taxon>Viridiplantae</taxon>
        <taxon>Streptophyta</taxon>
        <taxon>Embryophyta</taxon>
        <taxon>Tracheophyta</taxon>
        <taxon>Spermatophyta</taxon>
        <taxon>Magnoliopsida</taxon>
        <taxon>Liliopsida</taxon>
        <taxon>Poales</taxon>
        <taxon>Poaceae</taxon>
        <taxon>BOP clade</taxon>
        <taxon>Oryzoideae</taxon>
        <taxon>Oryzeae</taxon>
        <taxon>Oryzinae</taxon>
        <taxon>Oryza</taxon>
    </lineage>
</organism>
<proteinExistence type="predicted"/>
<dbReference type="EnsemblPlants" id="OGLUM01G22030.1">
    <property type="protein sequence ID" value="OGLUM01G22030.1"/>
    <property type="gene ID" value="OGLUM01G22030"/>
</dbReference>
<evidence type="ECO:0000313" key="3">
    <source>
        <dbReference type="Proteomes" id="UP000026961"/>
    </source>
</evidence>
<sequence length="81" mass="8832">MGNARLYRGRGTAAAAPPVRPKSHERGGGITQAPNIEDDPEYIPIEQARVGVPQAKKDSKYDVDVIIVEWTLRMGLMEGDA</sequence>
<evidence type="ECO:0000256" key="1">
    <source>
        <dbReference type="SAM" id="MobiDB-lite"/>
    </source>
</evidence>
<evidence type="ECO:0000313" key="2">
    <source>
        <dbReference type="EnsemblPlants" id="OGLUM01G22030.1"/>
    </source>
</evidence>
<protein>
    <submittedName>
        <fullName evidence="2">Uncharacterized protein</fullName>
    </submittedName>
</protein>
<keyword evidence="3" id="KW-1185">Reference proteome</keyword>
<dbReference type="AlphaFoldDB" id="A0A0D9YA45"/>
<reference evidence="2" key="1">
    <citation type="submission" date="2013-08" db="EMBL/GenBank/DDBJ databases">
        <title>Oryza genome evolution.</title>
        <authorList>
            <person name="Wing R.A."/>
            <person name="Panaud O."/>
            <person name="Oliveira A.C."/>
        </authorList>
    </citation>
    <scope>NUCLEOTIDE SEQUENCE</scope>
</reference>
<feature type="region of interest" description="Disordered" evidence="1">
    <location>
        <begin position="1"/>
        <end position="37"/>
    </location>
</feature>